<accession>A0A7G9GQV0</accession>
<reference evidence="6 7" key="1">
    <citation type="submission" date="2020-08" db="EMBL/GenBank/DDBJ databases">
        <authorList>
            <person name="Liu C."/>
            <person name="Sun Q."/>
        </authorList>
    </citation>
    <scope>NUCLEOTIDE SEQUENCE [LARGE SCALE GENOMIC DNA]</scope>
    <source>
        <strain evidence="6 7">NSJ-61</strain>
    </source>
</reference>
<dbReference type="KEGG" id="ehn:H9Q80_04315"/>
<dbReference type="SMART" id="SM00382">
    <property type="entry name" value="AAA"/>
    <property type="match status" value="1"/>
</dbReference>
<gene>
    <name evidence="6" type="ORF">H9Q80_04315</name>
</gene>
<dbReference type="Pfam" id="PF00005">
    <property type="entry name" value="ABC_tran"/>
    <property type="match status" value="1"/>
</dbReference>
<organism evidence="6 7">
    <name type="scientific">[Eubacterium] hominis</name>
    <dbReference type="NCBI Taxonomy" id="2764325"/>
    <lineage>
        <taxon>Bacteria</taxon>
        <taxon>Bacillati</taxon>
        <taxon>Bacillota</taxon>
        <taxon>Erysipelotrichia</taxon>
        <taxon>Erysipelotrichales</taxon>
        <taxon>Erysipelotrichaceae</taxon>
        <taxon>Amedibacillus</taxon>
    </lineage>
</organism>
<sequence>MKLHVENLCKAYGSTIALDHLSITFENGIYGILGPNGAGKSTLMNILSLLLDKTDGNITLDENDIVKMDTTYLDHIGYMPQENCLYDDFTLFESLCYVGALKGMKKTEAGLQANELAKEVGLADVLHKKIKTYSGGMKKRAMFAQTLMNHPDILILDEPTAGLDPQKRIELRNIISQLSKDKIVLIATHVVSDIEYIANQIVLMNHGKIIKVGSTKDLIQSIDGKVFERCIEEGQLKQLESKYRISNLRYEQGKLIARIITDEAPLENGIRITPDLNDVYLSYFQEIS</sequence>
<dbReference type="EMBL" id="CP060636">
    <property type="protein sequence ID" value="QNM13182.1"/>
    <property type="molecule type" value="Genomic_DNA"/>
</dbReference>
<protein>
    <submittedName>
        <fullName evidence="6">ATP-binding cassette domain-containing protein</fullName>
    </submittedName>
</protein>
<dbReference type="PROSITE" id="PS00211">
    <property type="entry name" value="ABC_TRANSPORTER_1"/>
    <property type="match status" value="1"/>
</dbReference>
<feature type="domain" description="ABC transporter" evidence="5">
    <location>
        <begin position="3"/>
        <end position="231"/>
    </location>
</feature>
<evidence type="ECO:0000256" key="2">
    <source>
        <dbReference type="ARBA" id="ARBA00022448"/>
    </source>
</evidence>
<dbReference type="Proteomes" id="UP000515856">
    <property type="component" value="Chromosome"/>
</dbReference>
<evidence type="ECO:0000313" key="6">
    <source>
        <dbReference type="EMBL" id="QNM13182.1"/>
    </source>
</evidence>
<dbReference type="InterPro" id="IPR003593">
    <property type="entry name" value="AAA+_ATPase"/>
</dbReference>
<keyword evidence="2" id="KW-0813">Transport</keyword>
<dbReference type="InterPro" id="IPR027417">
    <property type="entry name" value="P-loop_NTPase"/>
</dbReference>
<dbReference type="Gene3D" id="3.40.50.300">
    <property type="entry name" value="P-loop containing nucleotide triphosphate hydrolases"/>
    <property type="match status" value="1"/>
</dbReference>
<evidence type="ECO:0000313" key="7">
    <source>
        <dbReference type="Proteomes" id="UP000515856"/>
    </source>
</evidence>
<dbReference type="PANTHER" id="PTHR42711">
    <property type="entry name" value="ABC TRANSPORTER ATP-BINDING PROTEIN"/>
    <property type="match status" value="1"/>
</dbReference>
<dbReference type="RefSeq" id="WP_117455000.1">
    <property type="nucleotide sequence ID" value="NZ_CP060636.1"/>
</dbReference>
<evidence type="ECO:0000256" key="3">
    <source>
        <dbReference type="ARBA" id="ARBA00022741"/>
    </source>
</evidence>
<dbReference type="PANTHER" id="PTHR42711:SF5">
    <property type="entry name" value="ABC TRANSPORTER ATP-BINDING PROTEIN NATA"/>
    <property type="match status" value="1"/>
</dbReference>
<comment type="similarity">
    <text evidence="1">Belongs to the ABC transporter superfamily.</text>
</comment>
<evidence type="ECO:0000256" key="4">
    <source>
        <dbReference type="ARBA" id="ARBA00022840"/>
    </source>
</evidence>
<evidence type="ECO:0000259" key="5">
    <source>
        <dbReference type="PROSITE" id="PS50893"/>
    </source>
</evidence>
<name>A0A7G9GQV0_9FIRM</name>
<proteinExistence type="inferred from homology"/>
<dbReference type="GO" id="GO:0005524">
    <property type="term" value="F:ATP binding"/>
    <property type="evidence" value="ECO:0007669"/>
    <property type="project" value="UniProtKB-KW"/>
</dbReference>
<evidence type="ECO:0000256" key="1">
    <source>
        <dbReference type="ARBA" id="ARBA00005417"/>
    </source>
</evidence>
<dbReference type="InterPro" id="IPR003439">
    <property type="entry name" value="ABC_transporter-like_ATP-bd"/>
</dbReference>
<dbReference type="InterPro" id="IPR017871">
    <property type="entry name" value="ABC_transporter-like_CS"/>
</dbReference>
<keyword evidence="4 6" id="KW-0067">ATP-binding</keyword>
<dbReference type="AlphaFoldDB" id="A0A7G9GQV0"/>
<dbReference type="GO" id="GO:0016887">
    <property type="term" value="F:ATP hydrolysis activity"/>
    <property type="evidence" value="ECO:0007669"/>
    <property type="project" value="InterPro"/>
</dbReference>
<keyword evidence="7" id="KW-1185">Reference proteome</keyword>
<dbReference type="SUPFAM" id="SSF52540">
    <property type="entry name" value="P-loop containing nucleoside triphosphate hydrolases"/>
    <property type="match status" value="1"/>
</dbReference>
<keyword evidence="3" id="KW-0547">Nucleotide-binding</keyword>
<dbReference type="InterPro" id="IPR050763">
    <property type="entry name" value="ABC_transporter_ATP-binding"/>
</dbReference>
<dbReference type="PROSITE" id="PS50893">
    <property type="entry name" value="ABC_TRANSPORTER_2"/>
    <property type="match status" value="1"/>
</dbReference>